<dbReference type="Gene3D" id="1.20.5.1160">
    <property type="entry name" value="Vasodilator-stimulated phosphoprotein"/>
    <property type="match status" value="1"/>
</dbReference>
<dbReference type="PROSITE" id="PS00226">
    <property type="entry name" value="IF_ROD_1"/>
    <property type="match status" value="1"/>
</dbReference>
<dbReference type="Gene3D" id="1.20.5.170">
    <property type="match status" value="1"/>
</dbReference>
<dbReference type="GO" id="GO:0030844">
    <property type="term" value="P:positive regulation of intermediate filament depolymerization"/>
    <property type="evidence" value="ECO:0007669"/>
    <property type="project" value="TreeGrafter"/>
</dbReference>
<evidence type="ECO:0000256" key="1">
    <source>
        <dbReference type="ARBA" id="ARBA00022754"/>
    </source>
</evidence>
<dbReference type="Proteomes" id="UP000694700">
    <property type="component" value="Unplaced"/>
</dbReference>
<evidence type="ECO:0000313" key="7">
    <source>
        <dbReference type="Ensembl" id="ENSCCRP00015099145.1"/>
    </source>
</evidence>
<dbReference type="AlphaFoldDB" id="A0A8C2A2L6"/>
<dbReference type="SMART" id="SM01391">
    <property type="entry name" value="Filament"/>
    <property type="match status" value="1"/>
</dbReference>
<evidence type="ECO:0000313" key="8">
    <source>
        <dbReference type="Proteomes" id="UP000694700"/>
    </source>
</evidence>
<dbReference type="GO" id="GO:0005882">
    <property type="term" value="C:intermediate filament"/>
    <property type="evidence" value="ECO:0007669"/>
    <property type="project" value="UniProtKB-KW"/>
</dbReference>
<keyword evidence="2 4" id="KW-0175">Coiled coil</keyword>
<dbReference type="Pfam" id="PF00038">
    <property type="entry name" value="Filament"/>
    <property type="match status" value="1"/>
</dbReference>
<feature type="coiled-coil region" evidence="4">
    <location>
        <begin position="20"/>
        <end position="54"/>
    </location>
</feature>
<feature type="compositionally biased region" description="Acidic residues" evidence="5">
    <location>
        <begin position="667"/>
        <end position="680"/>
    </location>
</feature>
<accession>A0A8C2A2L6</accession>
<feature type="compositionally biased region" description="Acidic residues" evidence="5">
    <location>
        <begin position="715"/>
        <end position="738"/>
    </location>
</feature>
<dbReference type="Ensembl" id="ENSCCRT00015102362.1">
    <property type="protein sequence ID" value="ENSCCRP00015099145.1"/>
    <property type="gene ID" value="ENSCCRG00015039872.1"/>
</dbReference>
<organism evidence="7 8">
    <name type="scientific">Cyprinus carpio</name>
    <name type="common">Common carp</name>
    <dbReference type="NCBI Taxonomy" id="7962"/>
    <lineage>
        <taxon>Eukaryota</taxon>
        <taxon>Metazoa</taxon>
        <taxon>Chordata</taxon>
        <taxon>Craniata</taxon>
        <taxon>Vertebrata</taxon>
        <taxon>Euteleostomi</taxon>
        <taxon>Actinopterygii</taxon>
        <taxon>Neopterygii</taxon>
        <taxon>Teleostei</taxon>
        <taxon>Ostariophysi</taxon>
        <taxon>Cypriniformes</taxon>
        <taxon>Cyprinidae</taxon>
        <taxon>Cyprininae</taxon>
        <taxon>Cyprinus</taxon>
    </lineage>
</organism>
<evidence type="ECO:0000256" key="2">
    <source>
        <dbReference type="ARBA" id="ARBA00023054"/>
    </source>
</evidence>
<keyword evidence="1 3" id="KW-0403">Intermediate filament</keyword>
<dbReference type="InterPro" id="IPR031211">
    <property type="entry name" value="Nestin"/>
</dbReference>
<evidence type="ECO:0000256" key="4">
    <source>
        <dbReference type="SAM" id="Coils"/>
    </source>
</evidence>
<feature type="region of interest" description="Disordered" evidence="5">
    <location>
        <begin position="382"/>
        <end position="401"/>
    </location>
</feature>
<dbReference type="GO" id="GO:0031730">
    <property type="term" value="F:CCR5 chemokine receptor binding"/>
    <property type="evidence" value="ECO:0007669"/>
    <property type="project" value="TreeGrafter"/>
</dbReference>
<comment type="similarity">
    <text evidence="3">Belongs to the intermediate filament family.</text>
</comment>
<feature type="domain" description="IF rod" evidence="6">
    <location>
        <begin position="16"/>
        <end position="323"/>
    </location>
</feature>
<reference evidence="7" key="1">
    <citation type="submission" date="2025-08" db="UniProtKB">
        <authorList>
            <consortium name="Ensembl"/>
        </authorList>
    </citation>
    <scope>IDENTIFICATION</scope>
</reference>
<dbReference type="PROSITE" id="PS51842">
    <property type="entry name" value="IF_ROD_2"/>
    <property type="match status" value="1"/>
</dbReference>
<dbReference type="GO" id="GO:0019215">
    <property type="term" value="F:intermediate filament binding"/>
    <property type="evidence" value="ECO:0007669"/>
    <property type="project" value="InterPro"/>
</dbReference>
<dbReference type="InterPro" id="IPR018039">
    <property type="entry name" value="IF_conserved"/>
</dbReference>
<evidence type="ECO:0000259" key="6">
    <source>
        <dbReference type="PROSITE" id="PS51842"/>
    </source>
</evidence>
<proteinExistence type="inferred from homology"/>
<sequence length="818" mass="93302">MELLGARLPFTQFQEEKYQMLELNQRLESYLGHVKLLEEENKLLREEIHTLKSSKEPSGQRKAQEEALSQARRMLEEAWRKKDCVELEVENLMEDIEEVSIQRQKVKNAQAEAQRKLMESRKELEEEHRAQIWLREKVGQLEKDLLLQMQVHEENMETMQASLKQTKQVLMAPQPTQTASIPDLGQEYSHRATQAWQEATNNYQRLVGRLEESLNQAKANMTKIHQEKRENQHQVQHLAKELESTKTKRQMLEKNLVQQKEAHKQELQHFQAQVDALEVEKDTLGQQIDSLMVDRQNLLQVKMSLGLEVATYRALLDSEGLRIDRPTTKKTSSTFFLDVLSKPTGTHPASQTTAASCHVSNTVSTSHRSITSSRTLLTSVTPSWTLTQGTPQRTPTRASVTEKTEVHISAETENAAEKSVDHLQQEKAHEDLDLATTLPKTTAEPEPLFKPEDIEIQEEDESKQFQKYEMVESEAALISVSTDQPSNLSQTPETESWAGPFTDPGVSEEGKDEDTEVSVEMARISHAPKVAWEENKTVAEDEKDDAIEMDVRSENIKNDNDTLKSSHISVNTSILGSSFLEQGTLDLEGDFGYHEDLMKVDEEDNVSNISEEVTEQMDSETEAAIDSINEWDRQEGTEPQNETKVMSPDSEVEEEDEMNINTNMKDETDENVTEREEEEIVVIKSDISVQDEGVDHQESLEKTVPPTESHSDQTVNEEDPSPEESEEEEENQGEDDDSPNISASWRTDPGECDSYSQENTLADTRPLIHYKSDEETDGNVQASHLMGETSDSEDEKERMEGRSHRRTRHGGHWRDDDR</sequence>
<dbReference type="FunFam" id="1.20.5.170:FF:000081">
    <property type="entry name" value="Nestin"/>
    <property type="match status" value="1"/>
</dbReference>
<dbReference type="InterPro" id="IPR039008">
    <property type="entry name" value="IF_rod_dom"/>
</dbReference>
<protein>
    <submittedName>
        <fullName evidence="7">Nestin</fullName>
    </submittedName>
</protein>
<evidence type="ECO:0000256" key="3">
    <source>
        <dbReference type="RuleBase" id="RU000685"/>
    </source>
</evidence>
<feature type="compositionally biased region" description="Polar residues" evidence="5">
    <location>
        <begin position="382"/>
        <end position="399"/>
    </location>
</feature>
<feature type="region of interest" description="Disordered" evidence="5">
    <location>
        <begin position="613"/>
        <end position="818"/>
    </location>
</feature>
<feature type="coiled-coil region" evidence="4">
    <location>
        <begin position="82"/>
        <end position="169"/>
    </location>
</feature>
<dbReference type="PANTHER" id="PTHR47051:SF1">
    <property type="entry name" value="NESTIN"/>
    <property type="match status" value="1"/>
</dbReference>
<feature type="region of interest" description="Disordered" evidence="5">
    <location>
        <begin position="482"/>
        <end position="514"/>
    </location>
</feature>
<name>A0A8C2A2L6_CYPCA</name>
<evidence type="ECO:0000256" key="5">
    <source>
        <dbReference type="SAM" id="MobiDB-lite"/>
    </source>
</evidence>
<feature type="compositionally biased region" description="Polar residues" evidence="5">
    <location>
        <begin position="482"/>
        <end position="494"/>
    </location>
</feature>
<feature type="coiled-coil region" evidence="4">
    <location>
        <begin position="200"/>
        <end position="287"/>
    </location>
</feature>
<dbReference type="SUPFAM" id="SSF64593">
    <property type="entry name" value="Intermediate filament protein, coiled coil region"/>
    <property type="match status" value="2"/>
</dbReference>
<dbReference type="PANTHER" id="PTHR47051">
    <property type="entry name" value="NESTIN"/>
    <property type="match status" value="1"/>
</dbReference>
<feature type="compositionally biased region" description="Acidic residues" evidence="5">
    <location>
        <begin position="613"/>
        <end position="623"/>
    </location>
</feature>